<comment type="caution">
    <text evidence="4">The sequence shown here is derived from an EMBL/GenBank/DDBJ whole genome shotgun (WGS) entry which is preliminary data.</text>
</comment>
<evidence type="ECO:0000259" key="3">
    <source>
        <dbReference type="Pfam" id="PF07282"/>
    </source>
</evidence>
<feature type="compositionally biased region" description="Basic and acidic residues" evidence="2">
    <location>
        <begin position="311"/>
        <end position="321"/>
    </location>
</feature>
<keyword evidence="1" id="KW-0238">DNA-binding</keyword>
<organism evidence="4 5">
    <name type="scientific">Streptomyces gibsoniae</name>
    <dbReference type="NCBI Taxonomy" id="3075529"/>
    <lineage>
        <taxon>Bacteria</taxon>
        <taxon>Bacillati</taxon>
        <taxon>Actinomycetota</taxon>
        <taxon>Actinomycetes</taxon>
        <taxon>Kitasatosporales</taxon>
        <taxon>Streptomycetaceae</taxon>
        <taxon>Streptomyces</taxon>
    </lineage>
</organism>
<gene>
    <name evidence="4" type="ORF">RM764_46210</name>
</gene>
<dbReference type="InterPro" id="IPR010095">
    <property type="entry name" value="Cas12f1-like_TNB"/>
</dbReference>
<evidence type="ECO:0000256" key="2">
    <source>
        <dbReference type="SAM" id="MobiDB-lite"/>
    </source>
</evidence>
<feature type="region of interest" description="Disordered" evidence="2">
    <location>
        <begin position="267"/>
        <end position="380"/>
    </location>
</feature>
<accession>A0ABU2UAQ0</accession>
<evidence type="ECO:0000313" key="4">
    <source>
        <dbReference type="EMBL" id="MDT0470214.1"/>
    </source>
</evidence>
<protein>
    <submittedName>
        <fullName evidence="4">Zinc ribbon domain-containing protein</fullName>
    </submittedName>
</protein>
<keyword evidence="5" id="KW-1185">Reference proteome</keyword>
<dbReference type="Proteomes" id="UP001183809">
    <property type="component" value="Unassembled WGS sequence"/>
</dbReference>
<dbReference type="EMBL" id="JAVREY010000215">
    <property type="protein sequence ID" value="MDT0470214.1"/>
    <property type="molecule type" value="Genomic_DNA"/>
</dbReference>
<reference evidence="5" key="1">
    <citation type="submission" date="2023-07" db="EMBL/GenBank/DDBJ databases">
        <title>30 novel species of actinomycetes from the DSMZ collection.</title>
        <authorList>
            <person name="Nouioui I."/>
        </authorList>
    </citation>
    <scope>NUCLEOTIDE SEQUENCE [LARGE SCALE GENOMIC DNA]</scope>
    <source>
        <strain evidence="5">DSM 41699</strain>
    </source>
</reference>
<evidence type="ECO:0000256" key="1">
    <source>
        <dbReference type="ARBA" id="ARBA00023125"/>
    </source>
</evidence>
<feature type="domain" description="Cas12f1-like TNB" evidence="3">
    <location>
        <begin position="158"/>
        <end position="227"/>
    </location>
</feature>
<dbReference type="RefSeq" id="WP_311701652.1">
    <property type="nucleotide sequence ID" value="NZ_JAVREY010000215.1"/>
</dbReference>
<feature type="non-terminal residue" evidence="4">
    <location>
        <position position="1"/>
    </location>
</feature>
<name>A0ABU2UAQ0_9ACTN</name>
<sequence>LAYTHAVPKAQRTGHTVALGVDWGVNTLLSAGAARLHDNGRITALGAGAQFRAPGVLAKQYRLRRISERLHAKTDQYTRLADTALDSKNATLVEEIRHVSKRRSNLNDALAWAAARWSVDQAIAAGATVIYLEDLRSMEAGGRGRTHNTRMSQTVRGQIADRMRHLAAEVGIAVVTVPARNTSKHCPRCLTPLRHRKAPDRPTTPGWKWAICPNPECGWQGDRDQGAWRRIAARGLTHQTKTVVDRASGAMAIRAVVDMMEAQALITATEKTSRTGRSKTGPTRPRTNRLTPRRREVPSPARPTGPAGQRPEGHAPTDRTRLPRAAHRHQGVTTISTPTKRRHRPRGATLGAGFHLHAHASPPRWAEPASDPTVRIGSLS</sequence>
<dbReference type="Pfam" id="PF07282">
    <property type="entry name" value="Cas12f1-like_TNB"/>
    <property type="match status" value="1"/>
</dbReference>
<evidence type="ECO:0000313" key="5">
    <source>
        <dbReference type="Proteomes" id="UP001183809"/>
    </source>
</evidence>
<proteinExistence type="predicted"/>